<accession>A0A2S0N8I2</accession>
<dbReference type="AlphaFoldDB" id="A0A2S0N8I2"/>
<sequence>MTGPGRGPGRPTIGPGRGPGRPTIGPGRGPGRPTKGPGPIGRTRRQRGCAGKREQKLPVAPGGGLTPPTTGPGRRQPGAKGFVAQTGRHHDGRMPVAQAGGRPTWRGRHPGAQGR</sequence>
<dbReference type="Proteomes" id="UP000237889">
    <property type="component" value="Chromosome"/>
</dbReference>
<protein>
    <submittedName>
        <fullName evidence="2">Uncharacterized protein</fullName>
    </submittedName>
</protein>
<evidence type="ECO:0000256" key="1">
    <source>
        <dbReference type="SAM" id="MobiDB-lite"/>
    </source>
</evidence>
<dbReference type="EMBL" id="CP027668">
    <property type="protein sequence ID" value="AVO44469.1"/>
    <property type="molecule type" value="Genomic_DNA"/>
</dbReference>
<feature type="compositionally biased region" description="Low complexity" evidence="1">
    <location>
        <begin position="9"/>
        <end position="41"/>
    </location>
</feature>
<evidence type="ECO:0000313" key="3">
    <source>
        <dbReference type="Proteomes" id="UP000237889"/>
    </source>
</evidence>
<feature type="compositionally biased region" description="Low complexity" evidence="1">
    <location>
        <begin position="66"/>
        <end position="79"/>
    </location>
</feature>
<gene>
    <name evidence="2" type="ORF">C6569_04995</name>
</gene>
<organism evidence="2 3">
    <name type="scientific">Phreatobacter cathodiphilus</name>
    <dbReference type="NCBI Taxonomy" id="1868589"/>
    <lineage>
        <taxon>Bacteria</taxon>
        <taxon>Pseudomonadati</taxon>
        <taxon>Pseudomonadota</taxon>
        <taxon>Alphaproteobacteria</taxon>
        <taxon>Hyphomicrobiales</taxon>
        <taxon>Phreatobacteraceae</taxon>
        <taxon>Phreatobacter</taxon>
    </lineage>
</organism>
<name>A0A2S0N8I2_9HYPH</name>
<proteinExistence type="predicted"/>
<evidence type="ECO:0000313" key="2">
    <source>
        <dbReference type="EMBL" id="AVO44469.1"/>
    </source>
</evidence>
<dbReference type="KEGG" id="phr:C6569_04995"/>
<reference evidence="2 3" key="1">
    <citation type="submission" date="2018-03" db="EMBL/GenBank/DDBJ databases">
        <title>Genome sequencing of Phreatobacter sp.</title>
        <authorList>
            <person name="Kim S.-J."/>
            <person name="Heo J."/>
            <person name="Kwon S.-W."/>
        </authorList>
    </citation>
    <scope>NUCLEOTIDE SEQUENCE [LARGE SCALE GENOMIC DNA]</scope>
    <source>
        <strain evidence="2 3">S-12</strain>
    </source>
</reference>
<keyword evidence="3" id="KW-1185">Reference proteome</keyword>
<feature type="region of interest" description="Disordered" evidence="1">
    <location>
        <begin position="1"/>
        <end position="115"/>
    </location>
</feature>